<name>A0ABT8KHE1_9MICO</name>
<gene>
    <name evidence="1" type="ORF">P5G50_15660</name>
</gene>
<evidence type="ECO:0000313" key="1">
    <source>
        <dbReference type="EMBL" id="MDN4615887.1"/>
    </source>
</evidence>
<reference evidence="1" key="1">
    <citation type="submission" date="2023-06" db="EMBL/GenBank/DDBJ databases">
        <title>MT1 and MT2 Draft Genomes of Novel Species.</title>
        <authorList>
            <person name="Venkateswaran K."/>
        </authorList>
    </citation>
    <scope>NUCLEOTIDE SEQUENCE</scope>
    <source>
        <strain evidence="1">F6_8S_P_1B</strain>
    </source>
</reference>
<dbReference type="Proteomes" id="UP001174208">
    <property type="component" value="Unassembled WGS sequence"/>
</dbReference>
<dbReference type="EMBL" id="JAROCF010000001">
    <property type="protein sequence ID" value="MDN4615887.1"/>
    <property type="molecule type" value="Genomic_DNA"/>
</dbReference>
<evidence type="ECO:0000313" key="2">
    <source>
        <dbReference type="Proteomes" id="UP001174208"/>
    </source>
</evidence>
<proteinExistence type="predicted"/>
<keyword evidence="2" id="KW-1185">Reference proteome</keyword>
<dbReference type="RefSeq" id="WP_301212089.1">
    <property type="nucleotide sequence ID" value="NZ_JAROCF010000001.1"/>
</dbReference>
<protein>
    <submittedName>
        <fullName evidence="1">Helix-turn-helix domain-containing protein</fullName>
    </submittedName>
</protein>
<organism evidence="1 2">
    <name type="scientific">Leifsonia williamsii</name>
    <dbReference type="NCBI Taxonomy" id="3035919"/>
    <lineage>
        <taxon>Bacteria</taxon>
        <taxon>Bacillati</taxon>
        <taxon>Actinomycetota</taxon>
        <taxon>Actinomycetes</taxon>
        <taxon>Micrococcales</taxon>
        <taxon>Microbacteriaceae</taxon>
        <taxon>Leifsonia</taxon>
    </lineage>
</organism>
<dbReference type="Pfam" id="PF13384">
    <property type="entry name" value="HTH_23"/>
    <property type="match status" value="1"/>
</dbReference>
<comment type="caution">
    <text evidence="1">The sequence shown here is derived from an EMBL/GenBank/DDBJ whole genome shotgun (WGS) entry which is preliminary data.</text>
</comment>
<accession>A0ABT8KHE1</accession>
<sequence length="80" mass="8617">MTPITPAPAPLGGVADGLAAVVALRELADRLEDAEVERALRDGWSWSQIADALGVTRQAVHKKHLRRVAAAGVELRRRNV</sequence>